<dbReference type="CDD" id="cd18799">
    <property type="entry name" value="SF2_C_EcoAI-like"/>
    <property type="match status" value="1"/>
</dbReference>
<dbReference type="InterPro" id="IPR006935">
    <property type="entry name" value="Helicase/UvrB_N"/>
</dbReference>
<organism evidence="3">
    <name type="scientific">uncultured Campylobacterales bacterium</name>
    <dbReference type="NCBI Taxonomy" id="352960"/>
    <lineage>
        <taxon>Bacteria</taxon>
        <taxon>Pseudomonadati</taxon>
        <taxon>Campylobacterota</taxon>
        <taxon>Epsilonproteobacteria</taxon>
        <taxon>Campylobacterales</taxon>
        <taxon>environmental samples</taxon>
    </lineage>
</organism>
<dbReference type="Gene3D" id="3.30.870.10">
    <property type="entry name" value="Endonuclease Chain A"/>
    <property type="match status" value="1"/>
</dbReference>
<sequence>MKLIENQKLFLIDELKKNLFECKKFYFNVAFMSFSGVQLLLESLHQSRGKILTSSYLGFTDVKSLEVVNDITGIELKIFITKTQGFHSKGYIFEYENYYKIIIGSSNLTSSALKSNIEWNVEIIEKKDSVFLGEVLDSFDSLFTQANDITPEFLGSYREYIKSLIQKPFEFVSKKIIPNNMQIKALNNLKELRTENKTKALLIAATGSGKTYLSAFDVKAFAPKKFLFLVHNKSILTQAKRAYEKVINEEMGLYTGESKSNAPYLFATIQSMKKFYSSFARDYFEYIVVDEAHRSVTQSYDEVLNYFKPQFLLGMSATPYTKIYARYDNICLNVGLKEALKRNFVSPFHYYGISDDTDVSGSIKELSSKLSVHKRVDFIIKKMQFFGYDGDARKALGFCVDISHAKYMSDQFNSMGIASAYLSGEDSIHKRESYIKRLENAELEVLFVVDIFNEGVDIPCINTVLFLRPTESMVVFAQQLGRGLRKAKGKEFVTVLDFIANYDRSFMIVLALNSGLIGSKKALIKEYKNNFYGCHISMDRVAEELILKKLESTNLNTKKYLLQEYKELNLFNKTLSIGDISNMGFDNTVYRIIKVYGSYYHFLSLTQDIKYSEDFLDFAKQISRLLPIKREDEFVVLKNLINKNIEDGYIYAKEFLSGKYKDSRQKLTVLNSNFGFSKEFKSVVKSYKKEILELLDFGLSKYEEIKDDRKIGDFYTNKYYTLFDVSLIAKYKKTLSSFRGRGLIHYEGIYYLFVNLNDNSKYENTLIDNTLRWHIKEKISSNIVKNIINSNKRIYLFARREKKVDGIIMEYKFYGELRYVNHIQNELISFDLKII</sequence>
<dbReference type="InterPro" id="IPR001650">
    <property type="entry name" value="Helicase_C-like"/>
</dbReference>
<keyword evidence="3" id="KW-0347">Helicase</keyword>
<dbReference type="SUPFAM" id="SSF52540">
    <property type="entry name" value="P-loop containing nucleoside triphosphate hydrolases"/>
    <property type="match status" value="1"/>
</dbReference>
<keyword evidence="3" id="KW-0547">Nucleotide-binding</keyword>
<evidence type="ECO:0000259" key="2">
    <source>
        <dbReference type="PROSITE" id="PS51194"/>
    </source>
</evidence>
<dbReference type="Pfam" id="PF00271">
    <property type="entry name" value="Helicase_C"/>
    <property type="match status" value="1"/>
</dbReference>
<protein>
    <submittedName>
        <fullName evidence="3">Helicase conserved C-terminal domain-containing protein</fullName>
    </submittedName>
</protein>
<gene>
    <name evidence="3" type="ORF">HELGO_WM5974</name>
</gene>
<dbReference type="GO" id="GO:0003677">
    <property type="term" value="F:DNA binding"/>
    <property type="evidence" value="ECO:0007669"/>
    <property type="project" value="InterPro"/>
</dbReference>
<feature type="domain" description="Helicase ATP-binding" evidence="1">
    <location>
        <begin position="191"/>
        <end position="337"/>
    </location>
</feature>
<name>A0A6S6T430_9BACT</name>
<keyword evidence="3" id="KW-0378">Hydrolase</keyword>
<dbReference type="PROSITE" id="PS51194">
    <property type="entry name" value="HELICASE_CTER"/>
    <property type="match status" value="1"/>
</dbReference>
<dbReference type="SMART" id="SM00487">
    <property type="entry name" value="DEXDc"/>
    <property type="match status" value="1"/>
</dbReference>
<dbReference type="Pfam" id="PF04851">
    <property type="entry name" value="ResIII"/>
    <property type="match status" value="1"/>
</dbReference>
<feature type="domain" description="Helicase C-terminal" evidence="2">
    <location>
        <begin position="382"/>
        <end position="528"/>
    </location>
</feature>
<dbReference type="AlphaFoldDB" id="A0A6S6T430"/>
<keyword evidence="3" id="KW-0067">ATP-binding</keyword>
<dbReference type="GO" id="GO:0004386">
    <property type="term" value="F:helicase activity"/>
    <property type="evidence" value="ECO:0007669"/>
    <property type="project" value="UniProtKB-KW"/>
</dbReference>
<dbReference type="CDD" id="cd18032">
    <property type="entry name" value="DEXHc_RE_I_III_res"/>
    <property type="match status" value="1"/>
</dbReference>
<dbReference type="EMBL" id="CACVAW010000040">
    <property type="protein sequence ID" value="CAA6810230.1"/>
    <property type="molecule type" value="Genomic_DNA"/>
</dbReference>
<dbReference type="PROSITE" id="PS51192">
    <property type="entry name" value="HELICASE_ATP_BIND_1"/>
    <property type="match status" value="1"/>
</dbReference>
<accession>A0A6S6T430</accession>
<dbReference type="Gene3D" id="3.40.50.300">
    <property type="entry name" value="P-loop containing nucleotide triphosphate hydrolases"/>
    <property type="match status" value="2"/>
</dbReference>
<dbReference type="InterPro" id="IPR027417">
    <property type="entry name" value="P-loop_NTPase"/>
</dbReference>
<dbReference type="InterPro" id="IPR050742">
    <property type="entry name" value="Helicase_Restrict-Modif_Enz"/>
</dbReference>
<dbReference type="GO" id="GO:0005524">
    <property type="term" value="F:ATP binding"/>
    <property type="evidence" value="ECO:0007669"/>
    <property type="project" value="InterPro"/>
</dbReference>
<reference evidence="3" key="1">
    <citation type="submission" date="2020-01" db="EMBL/GenBank/DDBJ databases">
        <authorList>
            <person name="Meier V. D."/>
            <person name="Meier V D."/>
        </authorList>
    </citation>
    <scope>NUCLEOTIDE SEQUENCE</scope>
    <source>
        <strain evidence="3">HLG_WM_MAG_12</strain>
    </source>
</reference>
<evidence type="ECO:0000313" key="3">
    <source>
        <dbReference type="EMBL" id="CAA6810230.1"/>
    </source>
</evidence>
<dbReference type="GO" id="GO:0005829">
    <property type="term" value="C:cytosol"/>
    <property type="evidence" value="ECO:0007669"/>
    <property type="project" value="TreeGrafter"/>
</dbReference>
<dbReference type="PANTHER" id="PTHR47396">
    <property type="entry name" value="TYPE I RESTRICTION ENZYME ECOKI R PROTEIN"/>
    <property type="match status" value="1"/>
</dbReference>
<dbReference type="SMART" id="SM00490">
    <property type="entry name" value="HELICc"/>
    <property type="match status" value="1"/>
</dbReference>
<dbReference type="InterPro" id="IPR014001">
    <property type="entry name" value="Helicase_ATP-bd"/>
</dbReference>
<dbReference type="GO" id="GO:0016787">
    <property type="term" value="F:hydrolase activity"/>
    <property type="evidence" value="ECO:0007669"/>
    <property type="project" value="InterPro"/>
</dbReference>
<dbReference type="PANTHER" id="PTHR47396:SF1">
    <property type="entry name" value="ATP-DEPENDENT HELICASE IRC3-RELATED"/>
    <property type="match status" value="1"/>
</dbReference>
<evidence type="ECO:0000259" key="1">
    <source>
        <dbReference type="PROSITE" id="PS51192"/>
    </source>
</evidence>
<proteinExistence type="predicted"/>